<organism evidence="1 2">
    <name type="scientific">Daedalea quercina L-15889</name>
    <dbReference type="NCBI Taxonomy" id="1314783"/>
    <lineage>
        <taxon>Eukaryota</taxon>
        <taxon>Fungi</taxon>
        <taxon>Dikarya</taxon>
        <taxon>Basidiomycota</taxon>
        <taxon>Agaricomycotina</taxon>
        <taxon>Agaricomycetes</taxon>
        <taxon>Polyporales</taxon>
        <taxon>Fomitopsis</taxon>
    </lineage>
</organism>
<evidence type="ECO:0000313" key="2">
    <source>
        <dbReference type="Proteomes" id="UP000076727"/>
    </source>
</evidence>
<dbReference type="EMBL" id="KV429160">
    <property type="protein sequence ID" value="KZT63733.1"/>
    <property type="molecule type" value="Genomic_DNA"/>
</dbReference>
<protein>
    <submittedName>
        <fullName evidence="1">Uncharacterized protein</fullName>
    </submittedName>
</protein>
<reference evidence="1 2" key="1">
    <citation type="journal article" date="2016" name="Mol. Biol. Evol.">
        <title>Comparative Genomics of Early-Diverging Mushroom-Forming Fungi Provides Insights into the Origins of Lignocellulose Decay Capabilities.</title>
        <authorList>
            <person name="Nagy L.G."/>
            <person name="Riley R."/>
            <person name="Tritt A."/>
            <person name="Adam C."/>
            <person name="Daum C."/>
            <person name="Floudas D."/>
            <person name="Sun H."/>
            <person name="Yadav J.S."/>
            <person name="Pangilinan J."/>
            <person name="Larsson K.H."/>
            <person name="Matsuura K."/>
            <person name="Barry K."/>
            <person name="Labutti K."/>
            <person name="Kuo R."/>
            <person name="Ohm R.A."/>
            <person name="Bhattacharya S.S."/>
            <person name="Shirouzu T."/>
            <person name="Yoshinaga Y."/>
            <person name="Martin F.M."/>
            <person name="Grigoriev I.V."/>
            <person name="Hibbett D.S."/>
        </authorList>
    </citation>
    <scope>NUCLEOTIDE SEQUENCE [LARGE SCALE GENOMIC DNA]</scope>
    <source>
        <strain evidence="1 2">L-15889</strain>
    </source>
</reference>
<sequence length="131" mass="13957">MKPAQIPCPVACVTEHNRSAQQAKSLWSHFVIAPLRWASRTFRTGEASDRFPLVCTISMTPSAASHLPPPSYVIRLCDAAPLAGNSIDTRSHTLPPAVSGTSILRPVTLTLGCLGTTVDLVLTQTDASTSF</sequence>
<evidence type="ECO:0000313" key="1">
    <source>
        <dbReference type="EMBL" id="KZT63733.1"/>
    </source>
</evidence>
<gene>
    <name evidence="1" type="ORF">DAEQUDRAFT_89497</name>
</gene>
<name>A0A165KXW7_9APHY</name>
<dbReference type="Proteomes" id="UP000076727">
    <property type="component" value="Unassembled WGS sequence"/>
</dbReference>
<proteinExistence type="predicted"/>
<keyword evidence="2" id="KW-1185">Reference proteome</keyword>
<accession>A0A165KXW7</accession>
<dbReference type="AlphaFoldDB" id="A0A165KXW7"/>